<organism evidence="2 3">
    <name type="scientific">Paraburkholderia hiiakae</name>
    <dbReference type="NCBI Taxonomy" id="1081782"/>
    <lineage>
        <taxon>Bacteria</taxon>
        <taxon>Pseudomonadati</taxon>
        <taxon>Pseudomonadota</taxon>
        <taxon>Betaproteobacteria</taxon>
        <taxon>Burkholderiales</taxon>
        <taxon>Burkholderiaceae</taxon>
        <taxon>Paraburkholderia</taxon>
    </lineage>
</organism>
<evidence type="ECO:0000313" key="3">
    <source>
        <dbReference type="Proteomes" id="UP000656319"/>
    </source>
</evidence>
<evidence type="ECO:0000256" key="1">
    <source>
        <dbReference type="SAM" id="MobiDB-lite"/>
    </source>
</evidence>
<sequence>MEQVTRFAYRCNSCRNVEHVAVENRVIEPAGASCSFCGAPVTAVPVDGEGGFPDPYAVAWWDEAMHASVWWSSRRVKHEDAAGVLCRVDTLSTAPSEPADPDAYRVLLHEFAALHDVDPVTRTLPDWLDIARKAGWKYDRWIDQWLMAKGADQAQAKQEGPAGGSPLPSQPEGGPLPLPSRVIAAAFDGLNAWDQKQWSRNLGDPPHWLARARRTPGRRSPVGGATWDPVRIALALFDREVSLLKLDRVFEQASLRLWNKEWVEKSDYLR</sequence>
<feature type="region of interest" description="Disordered" evidence="1">
    <location>
        <begin position="152"/>
        <end position="175"/>
    </location>
</feature>
<protein>
    <submittedName>
        <fullName evidence="2">Uncharacterized protein</fullName>
    </submittedName>
</protein>
<reference evidence="2 3" key="1">
    <citation type="submission" date="2020-10" db="EMBL/GenBank/DDBJ databases">
        <authorList>
            <person name="Peeters C."/>
        </authorList>
    </citation>
    <scope>NUCLEOTIDE SEQUENCE [LARGE SCALE GENOMIC DNA]</scope>
    <source>
        <strain evidence="2 3">LMG 27952</strain>
    </source>
</reference>
<proteinExistence type="predicted"/>
<dbReference type="RefSeq" id="WP_201698360.1">
    <property type="nucleotide sequence ID" value="NZ_CAJHCQ010000013.1"/>
</dbReference>
<accession>A0ABN7I1N1</accession>
<dbReference type="Proteomes" id="UP000656319">
    <property type="component" value="Unassembled WGS sequence"/>
</dbReference>
<dbReference type="EMBL" id="CAJHCQ010000013">
    <property type="protein sequence ID" value="CAD6548698.1"/>
    <property type="molecule type" value="Genomic_DNA"/>
</dbReference>
<name>A0ABN7I1N1_9BURK</name>
<keyword evidence="3" id="KW-1185">Reference proteome</keyword>
<comment type="caution">
    <text evidence="2">The sequence shown here is derived from an EMBL/GenBank/DDBJ whole genome shotgun (WGS) entry which is preliminary data.</text>
</comment>
<evidence type="ECO:0000313" key="2">
    <source>
        <dbReference type="EMBL" id="CAD6548698.1"/>
    </source>
</evidence>
<gene>
    <name evidence="2" type="ORF">LMG27952_04771</name>
</gene>